<evidence type="ECO:0000313" key="2">
    <source>
        <dbReference type="Proteomes" id="UP000261480"/>
    </source>
</evidence>
<dbReference type="Proteomes" id="UP000261480">
    <property type="component" value="Unplaced"/>
</dbReference>
<accession>A0A3B3YMH4</accession>
<protein>
    <submittedName>
        <fullName evidence="1">Uncharacterized protein</fullName>
    </submittedName>
</protein>
<evidence type="ECO:0000313" key="1">
    <source>
        <dbReference type="Ensembl" id="ENSPMEP00000028358.1"/>
    </source>
</evidence>
<dbReference type="STRING" id="48701.ENSPMEP00000028358"/>
<sequence>MKGMQVDLLIACEGGEQGAIPHQVFNVGVVVEETIVLHNIKDVTLGFVTLMVVIYCVNLKYPEDMKYSFEFLQSGDEDQTRPGLSSTTWFEKQNPEVQTVTSGMFSVLFSYIRVPVKICLVCSMH</sequence>
<keyword evidence="2" id="KW-1185">Reference proteome</keyword>
<dbReference type="Ensembl" id="ENSPMET00000018430.1">
    <property type="protein sequence ID" value="ENSPMEP00000028358.1"/>
    <property type="gene ID" value="ENSPMEG00000013388.1"/>
</dbReference>
<reference evidence="1" key="1">
    <citation type="submission" date="2025-08" db="UniProtKB">
        <authorList>
            <consortium name="Ensembl"/>
        </authorList>
    </citation>
    <scope>IDENTIFICATION</scope>
</reference>
<reference evidence="1" key="2">
    <citation type="submission" date="2025-09" db="UniProtKB">
        <authorList>
            <consortium name="Ensembl"/>
        </authorList>
    </citation>
    <scope>IDENTIFICATION</scope>
</reference>
<name>A0A3B3YMH4_9TELE</name>
<proteinExistence type="predicted"/>
<dbReference type="AlphaFoldDB" id="A0A3B3YMH4"/>
<organism evidence="1 2">
    <name type="scientific">Poecilia mexicana</name>
    <dbReference type="NCBI Taxonomy" id="48701"/>
    <lineage>
        <taxon>Eukaryota</taxon>
        <taxon>Metazoa</taxon>
        <taxon>Chordata</taxon>
        <taxon>Craniata</taxon>
        <taxon>Vertebrata</taxon>
        <taxon>Euteleostomi</taxon>
        <taxon>Actinopterygii</taxon>
        <taxon>Neopterygii</taxon>
        <taxon>Teleostei</taxon>
        <taxon>Neoteleostei</taxon>
        <taxon>Acanthomorphata</taxon>
        <taxon>Ovalentaria</taxon>
        <taxon>Atherinomorphae</taxon>
        <taxon>Cyprinodontiformes</taxon>
        <taxon>Poeciliidae</taxon>
        <taxon>Poeciliinae</taxon>
        <taxon>Poecilia</taxon>
    </lineage>
</organism>